<organism evidence="4 5">
    <name type="scientific">Deinococcus aetherius</name>
    <dbReference type="NCBI Taxonomy" id="200252"/>
    <lineage>
        <taxon>Bacteria</taxon>
        <taxon>Thermotogati</taxon>
        <taxon>Deinococcota</taxon>
        <taxon>Deinococci</taxon>
        <taxon>Deinococcales</taxon>
        <taxon>Deinococcaceae</taxon>
        <taxon>Deinococcus</taxon>
    </lineage>
</organism>
<dbReference type="EMBL" id="AP026560">
    <property type="protein sequence ID" value="BDP41910.1"/>
    <property type="molecule type" value="Genomic_DNA"/>
</dbReference>
<dbReference type="Gene3D" id="2.60.40.10">
    <property type="entry name" value="Immunoglobulins"/>
    <property type="match status" value="1"/>
</dbReference>
<evidence type="ECO:0000256" key="2">
    <source>
        <dbReference type="SAM" id="SignalP"/>
    </source>
</evidence>
<sequence length="503" mass="51573">MRRTAAWTGLGALFAQGLLVGGLAQAASPAGAPLRVQYLSGRAEVLGPGNVWRAASGTPAVPFGLRVGTGRARVTGSGGQVTGSVLLASASRLGVIGQEANLQEGNFLLDGPVAVHVRGLHAVMDRPGRARVDLRGNITRRVAVIAGSVRVALPGRVVTVNAGQGLDLASGAVTPFREDDPWYAAQFTGTGDATVQATRGTVRVVRGAESRSADRGETLDPGERLATGEGSWAEVGFTGGGGYLRLQSHSELSAIGAEGAGPGREVTLQLTRGSAWNVVPGGPSAPGGLQLRTPVVSTAARGAEFRVDAGGRVKMLGGDEAAPAGEPAPGSLAGTVPASRSLTLQLDPPPGPLRELSLSARSLPDARVTATVAGRRVTLTRQGDRFRMGRLTPPLPEGTYTVRVSAERAGQAATRWQTVVIDRTPPNLSALRAVRAGNVLTLTGTARDGGAGRVTLTARGGDSTFTRQVSGDFRLLLPAPAPGTPLRVTVRDEAGNESYADLP</sequence>
<feature type="domain" description="FecR protein" evidence="3">
    <location>
        <begin position="224"/>
        <end position="311"/>
    </location>
</feature>
<evidence type="ECO:0000313" key="4">
    <source>
        <dbReference type="EMBL" id="BDP41910.1"/>
    </source>
</evidence>
<feature type="region of interest" description="Disordered" evidence="1">
    <location>
        <begin position="316"/>
        <end position="336"/>
    </location>
</feature>
<protein>
    <recommendedName>
        <fullName evidence="3">FecR protein domain-containing protein</fullName>
    </recommendedName>
</protein>
<dbReference type="Proteomes" id="UP001064971">
    <property type="component" value="Chromosome"/>
</dbReference>
<feature type="signal peptide" evidence="2">
    <location>
        <begin position="1"/>
        <end position="26"/>
    </location>
</feature>
<gene>
    <name evidence="4" type="ORF">DAETH_18790</name>
</gene>
<keyword evidence="2" id="KW-0732">Signal</keyword>
<dbReference type="RefSeq" id="WP_264774633.1">
    <property type="nucleotide sequence ID" value="NZ_AP026560.1"/>
</dbReference>
<dbReference type="InterPro" id="IPR006860">
    <property type="entry name" value="FecR"/>
</dbReference>
<evidence type="ECO:0000256" key="1">
    <source>
        <dbReference type="SAM" id="MobiDB-lite"/>
    </source>
</evidence>
<evidence type="ECO:0000313" key="5">
    <source>
        <dbReference type="Proteomes" id="UP001064971"/>
    </source>
</evidence>
<dbReference type="PANTHER" id="PTHR38731:SF3">
    <property type="entry name" value="BLL6125 PROTEIN"/>
    <property type="match status" value="1"/>
</dbReference>
<feature type="chain" id="PRO_5047042932" description="FecR protein domain-containing protein" evidence="2">
    <location>
        <begin position="27"/>
        <end position="503"/>
    </location>
</feature>
<evidence type="ECO:0000259" key="3">
    <source>
        <dbReference type="Pfam" id="PF04773"/>
    </source>
</evidence>
<accession>A0ABM8ADV8</accession>
<dbReference type="Pfam" id="PF04773">
    <property type="entry name" value="FecR"/>
    <property type="match status" value="1"/>
</dbReference>
<name>A0ABM8ADV8_9DEIO</name>
<reference evidence="4" key="1">
    <citation type="submission" date="2022-07" db="EMBL/GenBank/DDBJ databases">
        <title>Complete Genome Sequence of the Radioresistant Bacterium Deinococcus aetherius ST0316, Isolated from the Air Dust collected in Lower Stratosphere above Japan.</title>
        <authorList>
            <person name="Satoh K."/>
            <person name="Hagiwara K."/>
            <person name="Katsumata K."/>
            <person name="Kubo A."/>
            <person name="Yokobori S."/>
            <person name="Yamagishi A."/>
            <person name="Oono Y."/>
            <person name="Narumi I."/>
        </authorList>
    </citation>
    <scope>NUCLEOTIDE SEQUENCE</scope>
    <source>
        <strain evidence="4">ST0316</strain>
    </source>
</reference>
<keyword evidence="5" id="KW-1185">Reference proteome</keyword>
<feature type="compositionally biased region" description="Low complexity" evidence="1">
    <location>
        <begin position="316"/>
        <end position="334"/>
    </location>
</feature>
<dbReference type="InterPro" id="IPR013783">
    <property type="entry name" value="Ig-like_fold"/>
</dbReference>
<proteinExistence type="predicted"/>
<dbReference type="PANTHER" id="PTHR38731">
    <property type="entry name" value="LIPL45-RELATED LIPOPROTEIN-RELATED"/>
    <property type="match status" value="1"/>
</dbReference>